<dbReference type="PANTHER" id="PTHR21345:SF9">
    <property type="entry name" value="KIND DOMAIN-CONTAINING PROTEIN"/>
    <property type="match status" value="1"/>
</dbReference>
<keyword evidence="13" id="KW-0968">Cytoplasmic vesicle</keyword>
<evidence type="ECO:0000256" key="9">
    <source>
        <dbReference type="ARBA" id="ARBA00022927"/>
    </source>
</evidence>
<proteinExistence type="inferred from homology"/>
<evidence type="ECO:0000313" key="15">
    <source>
        <dbReference type="EMBL" id="CAH2303070.1"/>
    </source>
</evidence>
<gene>
    <name evidence="15" type="ORF">PECUL_23A040772</name>
</gene>
<dbReference type="GO" id="GO:0030659">
    <property type="term" value="C:cytoplasmic vesicle membrane"/>
    <property type="evidence" value="ECO:0007669"/>
    <property type="project" value="UniProtKB-SubCell"/>
</dbReference>
<evidence type="ECO:0000256" key="7">
    <source>
        <dbReference type="ARBA" id="ARBA00022490"/>
    </source>
</evidence>
<dbReference type="GO" id="GO:0008017">
    <property type="term" value="F:microtubule binding"/>
    <property type="evidence" value="ECO:0007669"/>
    <property type="project" value="TreeGrafter"/>
</dbReference>
<evidence type="ECO:0000256" key="8">
    <source>
        <dbReference type="ARBA" id="ARBA00022737"/>
    </source>
</evidence>
<evidence type="ECO:0000313" key="16">
    <source>
        <dbReference type="Proteomes" id="UP001295444"/>
    </source>
</evidence>
<dbReference type="InterPro" id="IPR011019">
    <property type="entry name" value="KIND_dom"/>
</dbReference>
<comment type="similarity">
    <text evidence="4">Belongs to the spire family.</text>
</comment>
<dbReference type="GO" id="GO:0005938">
    <property type="term" value="C:cell cortex"/>
    <property type="evidence" value="ECO:0007669"/>
    <property type="project" value="TreeGrafter"/>
</dbReference>
<evidence type="ECO:0000256" key="10">
    <source>
        <dbReference type="ARBA" id="ARBA00023136"/>
    </source>
</evidence>
<dbReference type="PROSITE" id="PS51377">
    <property type="entry name" value="KIND"/>
    <property type="match status" value="1"/>
</dbReference>
<evidence type="ECO:0000256" key="11">
    <source>
        <dbReference type="ARBA" id="ARBA00023203"/>
    </source>
</evidence>
<keyword evidence="12" id="KW-0206">Cytoskeleton</keyword>
<dbReference type="InterPro" id="IPR029901">
    <property type="entry name" value="Spire"/>
</dbReference>
<name>A0AAD1WGC7_PELCU</name>
<dbReference type="Proteomes" id="UP001295444">
    <property type="component" value="Chromosome 06"/>
</dbReference>
<comment type="subcellular location">
    <subcellularLocation>
        <location evidence="3">Cell membrane</location>
        <topology evidence="3">Peripheral membrane protein</topology>
        <orientation evidence="3">Cytoplasmic side</orientation>
    </subcellularLocation>
    <subcellularLocation>
        <location evidence="2">Cytoplasm</location>
        <location evidence="2">Cytoskeleton</location>
    </subcellularLocation>
    <subcellularLocation>
        <location evidence="1">Cytoplasmic vesicle membrane</location>
        <topology evidence="1">Peripheral membrane protein</topology>
        <orientation evidence="1">Cytoplasmic side</orientation>
    </subcellularLocation>
</comment>
<feature type="non-terminal residue" evidence="15">
    <location>
        <position position="1"/>
    </location>
</feature>
<dbReference type="GO" id="GO:0051295">
    <property type="term" value="P:establishment of meiotic spindle localization"/>
    <property type="evidence" value="ECO:0007669"/>
    <property type="project" value="TreeGrafter"/>
</dbReference>
<evidence type="ECO:0000256" key="6">
    <source>
        <dbReference type="ARBA" id="ARBA00022475"/>
    </source>
</evidence>
<evidence type="ECO:0000256" key="3">
    <source>
        <dbReference type="ARBA" id="ARBA00004413"/>
    </source>
</evidence>
<dbReference type="GO" id="GO:0003779">
    <property type="term" value="F:actin binding"/>
    <property type="evidence" value="ECO:0007669"/>
    <property type="project" value="UniProtKB-KW"/>
</dbReference>
<keyword evidence="11" id="KW-0009">Actin-binding</keyword>
<dbReference type="SMART" id="SM00750">
    <property type="entry name" value="KIND"/>
    <property type="match status" value="1"/>
</dbReference>
<dbReference type="GO" id="GO:0036089">
    <property type="term" value="P:cleavage furrow formation"/>
    <property type="evidence" value="ECO:0007669"/>
    <property type="project" value="TreeGrafter"/>
</dbReference>
<dbReference type="AlphaFoldDB" id="A0AAD1WGC7"/>
<organism evidence="15 16">
    <name type="scientific">Pelobates cultripes</name>
    <name type="common">Western spadefoot toad</name>
    <dbReference type="NCBI Taxonomy" id="61616"/>
    <lineage>
        <taxon>Eukaryota</taxon>
        <taxon>Metazoa</taxon>
        <taxon>Chordata</taxon>
        <taxon>Craniata</taxon>
        <taxon>Vertebrata</taxon>
        <taxon>Euteleostomi</taxon>
        <taxon>Amphibia</taxon>
        <taxon>Batrachia</taxon>
        <taxon>Anura</taxon>
        <taxon>Pelobatoidea</taxon>
        <taxon>Pelobatidae</taxon>
        <taxon>Pelobates</taxon>
    </lineage>
</organism>
<evidence type="ECO:0000256" key="13">
    <source>
        <dbReference type="ARBA" id="ARBA00023329"/>
    </source>
</evidence>
<dbReference type="GO" id="GO:0005856">
    <property type="term" value="C:cytoskeleton"/>
    <property type="evidence" value="ECO:0007669"/>
    <property type="project" value="UniProtKB-SubCell"/>
</dbReference>
<protein>
    <recommendedName>
        <fullName evidence="14">KIND domain-containing protein</fullName>
    </recommendedName>
</protein>
<dbReference type="Pfam" id="PF16474">
    <property type="entry name" value="KIND"/>
    <property type="match status" value="1"/>
</dbReference>
<evidence type="ECO:0000256" key="1">
    <source>
        <dbReference type="ARBA" id="ARBA00004180"/>
    </source>
</evidence>
<keyword evidence="7" id="KW-0963">Cytoplasm</keyword>
<keyword evidence="5" id="KW-0813">Transport</keyword>
<dbReference type="GO" id="GO:0048193">
    <property type="term" value="P:Golgi vesicle transport"/>
    <property type="evidence" value="ECO:0007669"/>
    <property type="project" value="TreeGrafter"/>
</dbReference>
<dbReference type="GO" id="GO:0051639">
    <property type="term" value="P:actin filament network formation"/>
    <property type="evidence" value="ECO:0007669"/>
    <property type="project" value="TreeGrafter"/>
</dbReference>
<keyword evidence="9" id="KW-0653">Protein transport</keyword>
<keyword evidence="10" id="KW-0472">Membrane</keyword>
<feature type="domain" description="KIND" evidence="14">
    <location>
        <begin position="45"/>
        <end position="221"/>
    </location>
</feature>
<dbReference type="Gene3D" id="1.10.510.10">
    <property type="entry name" value="Transferase(Phosphotransferase) domain 1"/>
    <property type="match status" value="1"/>
</dbReference>
<dbReference type="GO" id="GO:0030041">
    <property type="term" value="P:actin filament polymerization"/>
    <property type="evidence" value="ECO:0007669"/>
    <property type="project" value="TreeGrafter"/>
</dbReference>
<accession>A0AAD1WGC7</accession>
<evidence type="ECO:0000256" key="4">
    <source>
        <dbReference type="ARBA" id="ARBA00010956"/>
    </source>
</evidence>
<keyword evidence="8" id="KW-0677">Repeat</keyword>
<keyword evidence="6" id="KW-1003">Cell membrane</keyword>
<evidence type="ECO:0000256" key="12">
    <source>
        <dbReference type="ARBA" id="ARBA00023212"/>
    </source>
</evidence>
<evidence type="ECO:0000259" key="14">
    <source>
        <dbReference type="PROSITE" id="PS51377"/>
    </source>
</evidence>
<dbReference type="EMBL" id="OW240917">
    <property type="protein sequence ID" value="CAH2303070.1"/>
    <property type="molecule type" value="Genomic_DNA"/>
</dbReference>
<dbReference type="GO" id="GO:0045010">
    <property type="term" value="P:actin nucleation"/>
    <property type="evidence" value="ECO:0007669"/>
    <property type="project" value="InterPro"/>
</dbReference>
<dbReference type="GO" id="GO:0040038">
    <property type="term" value="P:polar body extrusion after meiotic divisions"/>
    <property type="evidence" value="ECO:0007669"/>
    <property type="project" value="TreeGrafter"/>
</dbReference>
<reference evidence="15" key="1">
    <citation type="submission" date="2022-03" db="EMBL/GenBank/DDBJ databases">
        <authorList>
            <person name="Alioto T."/>
            <person name="Alioto T."/>
            <person name="Gomez Garrido J."/>
        </authorList>
    </citation>
    <scope>NUCLEOTIDE SEQUENCE</scope>
</reference>
<evidence type="ECO:0000256" key="2">
    <source>
        <dbReference type="ARBA" id="ARBA00004245"/>
    </source>
</evidence>
<evidence type="ECO:0000256" key="5">
    <source>
        <dbReference type="ARBA" id="ARBA00022448"/>
    </source>
</evidence>
<dbReference type="GO" id="GO:0005886">
    <property type="term" value="C:plasma membrane"/>
    <property type="evidence" value="ECO:0007669"/>
    <property type="project" value="UniProtKB-SubCell"/>
</dbReference>
<sequence>SLQRPCRDPAETLQRPCNTLQRPCRDPAETLQTPCRDPADDRHKVPLKDILEVYGQPISEEQAWALCYQSCTKLISLLCWSHWVPTLEGVENIYICEDEKYDNICESLARVCGQRGERVRSPDSKHGTRMILKFLGQILYAALDWGLTEDLERDLTEPLGDLLCCMLGFQTEIKYPLINFQYSFTLNDIRKVCAERLFLPSQASIYYQTVCRIYYAEHMEFQKLLSTIEHSKQSLEQSEMEEILEKGFLPRYSSWGDLWCCVVKELRHGIRLRNAKERSYVGLTITRMLSPHERLMRDIRSRRYTLRKVKNSRAYPMDIKKHKMDTSDDNFITAFIRERPLRPASERTLRDRTPEEPSLHEMLMNEIRSATKLRPSSSPKNEDCEQVIPLMALPQGFRVLSNPDFITSEQLVLILHSTLQGWHLGNATWEEKISWQSDFNSDSSSDSKLSDIAEQETDLTFFPVLTSSQVDLKINSFVNQKAKSFLHKRSSSYDGSSQKTGSLQRSKSCYYQRILPQTIEELVLARQAAMKADFMERNGCSGYRVCSTCNKKRFFFSWPYTCKMCERVSCHECSIEMSMPFKQCMHIPISFFKPLVLTQLVDTACKDYKSTIFYRATLNWDTSTIPLVFEPKYLSEEVPSHKNSMINWTCMDICTKCEEYVLDVLDQSQRIELPTSGLKARSTSVS</sequence>
<dbReference type="PANTHER" id="PTHR21345">
    <property type="entry name" value="SPIRE"/>
    <property type="match status" value="1"/>
</dbReference>
<keyword evidence="16" id="KW-1185">Reference proteome</keyword>
<dbReference type="GO" id="GO:0015031">
    <property type="term" value="P:protein transport"/>
    <property type="evidence" value="ECO:0007669"/>
    <property type="project" value="UniProtKB-KW"/>
</dbReference>